<evidence type="ECO:0000313" key="1">
    <source>
        <dbReference type="EMBL" id="CBJ26359.1"/>
    </source>
</evidence>
<name>D7FX26_ECTSI</name>
<dbReference type="OrthoDB" id="120612at2759"/>
<dbReference type="OMA" id="RWISTCK"/>
<keyword evidence="2" id="KW-1185">Reference proteome</keyword>
<accession>D7FX26</accession>
<dbReference type="EMBL" id="FN648509">
    <property type="protein sequence ID" value="CBJ26359.1"/>
    <property type="molecule type" value="Genomic_DNA"/>
</dbReference>
<gene>
    <name evidence="1" type="ORF">Esi_0032_0065</name>
</gene>
<sequence length="331" mass="36893">MYAATTRASNSNMVKDVRRALIPILYLDCDRWTSQISGHKYIGVRVCYMDENMTMKSFALATKLFRPKTNENQGVLVGAVKKWNEQVLDEHGLRAESFNGAVSGSGPEVSTGITGRFRRELSIPHLVNRAAIDGTGMSSSPASSKNAECRAMLKKAEKVIQLFNRSTEDKILFGEDWDDLHTGKLSQAVVQRWISTCKMLLALLERWEALQEFYTNKNEEFPLATLRTEFEEVHSIMSAASNVAEYCQETYKATAEGGLTRIVVLLTDTLESNETLRVQHVPAIGAEVTDAAPHTDRPHDCLTAIGMKTRVVFATAVARRFLCRYGSTCLT</sequence>
<proteinExistence type="predicted"/>
<reference evidence="1 2" key="1">
    <citation type="journal article" date="2010" name="Nature">
        <title>The Ectocarpus genome and the independent evolution of multicellularity in brown algae.</title>
        <authorList>
            <person name="Cock J.M."/>
            <person name="Sterck L."/>
            <person name="Rouze P."/>
            <person name="Scornet D."/>
            <person name="Allen A.E."/>
            <person name="Amoutzias G."/>
            <person name="Anthouard V."/>
            <person name="Artiguenave F."/>
            <person name="Aury J.M."/>
            <person name="Badger J.H."/>
            <person name="Beszteri B."/>
            <person name="Billiau K."/>
            <person name="Bonnet E."/>
            <person name="Bothwell J.H."/>
            <person name="Bowler C."/>
            <person name="Boyen C."/>
            <person name="Brownlee C."/>
            <person name="Carrano C.J."/>
            <person name="Charrier B."/>
            <person name="Cho G.Y."/>
            <person name="Coelho S.M."/>
            <person name="Collen J."/>
            <person name="Corre E."/>
            <person name="Da Silva C."/>
            <person name="Delage L."/>
            <person name="Delaroque N."/>
            <person name="Dittami S.M."/>
            <person name="Doulbeau S."/>
            <person name="Elias M."/>
            <person name="Farnham G."/>
            <person name="Gachon C.M."/>
            <person name="Gschloessl B."/>
            <person name="Heesch S."/>
            <person name="Jabbari K."/>
            <person name="Jubin C."/>
            <person name="Kawai H."/>
            <person name="Kimura K."/>
            <person name="Kloareg B."/>
            <person name="Kupper F.C."/>
            <person name="Lang D."/>
            <person name="Le Bail A."/>
            <person name="Leblanc C."/>
            <person name="Lerouge P."/>
            <person name="Lohr M."/>
            <person name="Lopez P.J."/>
            <person name="Martens C."/>
            <person name="Maumus F."/>
            <person name="Michel G."/>
            <person name="Miranda-Saavedra D."/>
            <person name="Morales J."/>
            <person name="Moreau H."/>
            <person name="Motomura T."/>
            <person name="Nagasato C."/>
            <person name="Napoli C.A."/>
            <person name="Nelson D.R."/>
            <person name="Nyvall-Collen P."/>
            <person name="Peters A.F."/>
            <person name="Pommier C."/>
            <person name="Potin P."/>
            <person name="Poulain J."/>
            <person name="Quesneville H."/>
            <person name="Read B."/>
            <person name="Rensing S.A."/>
            <person name="Ritter A."/>
            <person name="Rousvoal S."/>
            <person name="Samanta M."/>
            <person name="Samson G."/>
            <person name="Schroeder D.C."/>
            <person name="Segurens B."/>
            <person name="Strittmatter M."/>
            <person name="Tonon T."/>
            <person name="Tregear J.W."/>
            <person name="Valentin K."/>
            <person name="von Dassow P."/>
            <person name="Yamagishi T."/>
            <person name="Van de Peer Y."/>
            <person name="Wincker P."/>
        </authorList>
    </citation>
    <scope>NUCLEOTIDE SEQUENCE [LARGE SCALE GENOMIC DNA]</scope>
    <source>
        <strain evidence="2">Ec32 / CCAP1310/4</strain>
    </source>
</reference>
<dbReference type="InterPro" id="IPR012337">
    <property type="entry name" value="RNaseH-like_sf"/>
</dbReference>
<evidence type="ECO:0000313" key="2">
    <source>
        <dbReference type="Proteomes" id="UP000002630"/>
    </source>
</evidence>
<dbReference type="SUPFAM" id="SSF53098">
    <property type="entry name" value="Ribonuclease H-like"/>
    <property type="match status" value="1"/>
</dbReference>
<protein>
    <submittedName>
        <fullName evidence="1">Uncharacterized protein</fullName>
    </submittedName>
</protein>
<dbReference type="Proteomes" id="UP000002630">
    <property type="component" value="Linkage Group LG04"/>
</dbReference>
<dbReference type="InParanoid" id="D7FX26"/>
<dbReference type="EMBL" id="FN649729">
    <property type="protein sequence ID" value="CBJ26359.1"/>
    <property type="molecule type" value="Genomic_DNA"/>
</dbReference>
<dbReference type="AlphaFoldDB" id="D7FX26"/>
<organism evidence="1 2">
    <name type="scientific">Ectocarpus siliculosus</name>
    <name type="common">Brown alga</name>
    <name type="synonym">Conferva siliculosa</name>
    <dbReference type="NCBI Taxonomy" id="2880"/>
    <lineage>
        <taxon>Eukaryota</taxon>
        <taxon>Sar</taxon>
        <taxon>Stramenopiles</taxon>
        <taxon>Ochrophyta</taxon>
        <taxon>PX clade</taxon>
        <taxon>Phaeophyceae</taxon>
        <taxon>Ectocarpales</taxon>
        <taxon>Ectocarpaceae</taxon>
        <taxon>Ectocarpus</taxon>
    </lineage>
</organism>